<dbReference type="EMBL" id="CP098747">
    <property type="protein sequence ID" value="USG59782.1"/>
    <property type="molecule type" value="Genomic_DNA"/>
</dbReference>
<evidence type="ECO:0000259" key="1">
    <source>
        <dbReference type="Pfam" id="PF14436"/>
    </source>
</evidence>
<protein>
    <submittedName>
        <fullName evidence="2">EndoU domain-containing protein</fullName>
    </submittedName>
</protein>
<gene>
    <name evidence="2" type="ORF">NBZ79_11395</name>
</gene>
<evidence type="ECO:0000313" key="3">
    <source>
        <dbReference type="Proteomes" id="UP001056291"/>
    </source>
</evidence>
<organism evidence="2 3">
    <name type="scientific">Sneathiella marina</name>
    <dbReference type="NCBI Taxonomy" id="2950108"/>
    <lineage>
        <taxon>Bacteria</taxon>
        <taxon>Pseudomonadati</taxon>
        <taxon>Pseudomonadota</taxon>
        <taxon>Alphaproteobacteria</taxon>
        <taxon>Sneathiellales</taxon>
        <taxon>Sneathiellaceae</taxon>
        <taxon>Sneathiella</taxon>
    </lineage>
</organism>
<name>A0ABY4VYL5_9PROT</name>
<feature type="domain" description="Bacterial EndoU nuclease" evidence="1">
    <location>
        <begin position="51"/>
        <end position="171"/>
    </location>
</feature>
<reference evidence="2" key="1">
    <citation type="submission" date="2022-06" db="EMBL/GenBank/DDBJ databases">
        <title>Sneathiella actinostolidae sp. nov., isolated from a sea anemonein the Western Pacific Ocean.</title>
        <authorList>
            <person name="Wei M.J."/>
        </authorList>
    </citation>
    <scope>NUCLEOTIDE SEQUENCE</scope>
    <source>
        <strain evidence="2">PHK-P5</strain>
    </source>
</reference>
<evidence type="ECO:0000313" key="2">
    <source>
        <dbReference type="EMBL" id="USG59782.1"/>
    </source>
</evidence>
<dbReference type="InterPro" id="IPR029501">
    <property type="entry name" value="EndoU_bac"/>
</dbReference>
<dbReference type="RefSeq" id="WP_251932552.1">
    <property type="nucleotide sequence ID" value="NZ_CP098747.1"/>
</dbReference>
<keyword evidence="3" id="KW-1185">Reference proteome</keyword>
<dbReference type="Pfam" id="PF14436">
    <property type="entry name" value="EndoU_bacteria"/>
    <property type="match status" value="1"/>
</dbReference>
<sequence length="175" mass="19358">MALPSQPKKSLGFLLLLVGLFCLVVFWALFDASAPATSRSIWSSTDPAINVTHIFEGEINRRGKPVGFHVPPPEKGYPRSRIKEVLSGPNRSGVTTAIVEIFDTQENKWKDKFSSLFPKRLSGQEIISAILKAASRSELGQGAKWRGKSGYGFYIEGYRYEDGAINTAYPLYVAD</sequence>
<dbReference type="Proteomes" id="UP001056291">
    <property type="component" value="Chromosome"/>
</dbReference>
<proteinExistence type="predicted"/>
<accession>A0ABY4VYL5</accession>